<proteinExistence type="predicted"/>
<evidence type="ECO:0000313" key="1">
    <source>
        <dbReference type="EMBL" id="KAF2862535.1"/>
    </source>
</evidence>
<gene>
    <name evidence="1" type="ORF">K470DRAFT_275253</name>
</gene>
<dbReference type="EMBL" id="MU005965">
    <property type="protein sequence ID" value="KAF2862535.1"/>
    <property type="molecule type" value="Genomic_DNA"/>
</dbReference>
<evidence type="ECO:0000313" key="2">
    <source>
        <dbReference type="Proteomes" id="UP000799421"/>
    </source>
</evidence>
<organism evidence="1 2">
    <name type="scientific">Piedraia hortae CBS 480.64</name>
    <dbReference type="NCBI Taxonomy" id="1314780"/>
    <lineage>
        <taxon>Eukaryota</taxon>
        <taxon>Fungi</taxon>
        <taxon>Dikarya</taxon>
        <taxon>Ascomycota</taxon>
        <taxon>Pezizomycotina</taxon>
        <taxon>Dothideomycetes</taxon>
        <taxon>Dothideomycetidae</taxon>
        <taxon>Capnodiales</taxon>
        <taxon>Piedraiaceae</taxon>
        <taxon>Piedraia</taxon>
    </lineage>
</organism>
<protein>
    <submittedName>
        <fullName evidence="1">Uncharacterized protein</fullName>
    </submittedName>
</protein>
<reference evidence="1" key="1">
    <citation type="journal article" date="2020" name="Stud. Mycol.">
        <title>101 Dothideomycetes genomes: a test case for predicting lifestyles and emergence of pathogens.</title>
        <authorList>
            <person name="Haridas S."/>
            <person name="Albert R."/>
            <person name="Binder M."/>
            <person name="Bloem J."/>
            <person name="Labutti K."/>
            <person name="Salamov A."/>
            <person name="Andreopoulos B."/>
            <person name="Baker S."/>
            <person name="Barry K."/>
            <person name="Bills G."/>
            <person name="Bluhm B."/>
            <person name="Cannon C."/>
            <person name="Castanera R."/>
            <person name="Culley D."/>
            <person name="Daum C."/>
            <person name="Ezra D."/>
            <person name="Gonzalez J."/>
            <person name="Henrissat B."/>
            <person name="Kuo A."/>
            <person name="Liang C."/>
            <person name="Lipzen A."/>
            <person name="Lutzoni F."/>
            <person name="Magnuson J."/>
            <person name="Mondo S."/>
            <person name="Nolan M."/>
            <person name="Ohm R."/>
            <person name="Pangilinan J."/>
            <person name="Park H.-J."/>
            <person name="Ramirez L."/>
            <person name="Alfaro M."/>
            <person name="Sun H."/>
            <person name="Tritt A."/>
            <person name="Yoshinaga Y."/>
            <person name="Zwiers L.-H."/>
            <person name="Turgeon B."/>
            <person name="Goodwin S."/>
            <person name="Spatafora J."/>
            <person name="Crous P."/>
            <person name="Grigoriev I."/>
        </authorList>
    </citation>
    <scope>NUCLEOTIDE SEQUENCE</scope>
    <source>
        <strain evidence="1">CBS 480.64</strain>
    </source>
</reference>
<name>A0A6A7C6C7_9PEZI</name>
<dbReference type="Proteomes" id="UP000799421">
    <property type="component" value="Unassembled WGS sequence"/>
</dbReference>
<dbReference type="AlphaFoldDB" id="A0A6A7C6C7"/>
<sequence>MRQATKEAQYIFTRRGQAEWTDDRDLIYQGHKMTMNKLRTLVRFELNAAEEALKSLLFLETDSQLRAPLLRLYPARFEYDLQVDYGDFLLRSISLDDNDWGVDRLNEVVTAETRQFLNMPMDAEVLGGLAIFMSKKYLWATSFKKGKAAPTPPTDFQQFSAGGILAAGLRRNRVRVENSVAVIRKQNIAWHRFLGFGARRPLVVSA</sequence>
<accession>A0A6A7C6C7</accession>
<keyword evidence="2" id="KW-1185">Reference proteome</keyword>